<feature type="transmembrane region" description="Helical" evidence="6">
    <location>
        <begin position="47"/>
        <end position="66"/>
    </location>
</feature>
<reference evidence="7" key="1">
    <citation type="submission" date="2020-12" db="EMBL/GenBank/DDBJ databases">
        <authorList>
            <person name="Huq M.A."/>
        </authorList>
    </citation>
    <scope>NUCLEOTIDE SEQUENCE</scope>
    <source>
        <strain evidence="7">MAHUQ-46</strain>
    </source>
</reference>
<feature type="transmembrane region" description="Helical" evidence="6">
    <location>
        <begin position="78"/>
        <end position="98"/>
    </location>
</feature>
<evidence type="ECO:0000256" key="5">
    <source>
        <dbReference type="ARBA" id="ARBA00023600"/>
    </source>
</evidence>
<name>A0A934J3E3_9BACL</name>
<dbReference type="NCBIfam" id="TIGR01593">
    <property type="entry name" value="holin_tox_secr"/>
    <property type="match status" value="1"/>
</dbReference>
<feature type="transmembrane region" description="Helical" evidence="6">
    <location>
        <begin position="21"/>
        <end position="41"/>
    </location>
</feature>
<comment type="caution">
    <text evidence="7">The sequence shown here is derived from an EMBL/GenBank/DDBJ whole genome shotgun (WGS) entry which is preliminary data.</text>
</comment>
<dbReference type="InterPro" id="IPR006480">
    <property type="entry name" value="Phage_holin_4_1"/>
</dbReference>
<gene>
    <name evidence="7" type="ORF">JFN88_06100</name>
</gene>
<organism evidence="7 8">
    <name type="scientific">Paenibacillus roseus</name>
    <dbReference type="NCBI Taxonomy" id="2798579"/>
    <lineage>
        <taxon>Bacteria</taxon>
        <taxon>Bacillati</taxon>
        <taxon>Bacillota</taxon>
        <taxon>Bacilli</taxon>
        <taxon>Bacillales</taxon>
        <taxon>Paenibacillaceae</taxon>
        <taxon>Paenibacillus</taxon>
    </lineage>
</organism>
<dbReference type="EMBL" id="JAELUP010000014">
    <property type="protein sequence ID" value="MBJ6360889.1"/>
    <property type="molecule type" value="Genomic_DNA"/>
</dbReference>
<dbReference type="GO" id="GO:0016020">
    <property type="term" value="C:membrane"/>
    <property type="evidence" value="ECO:0007669"/>
    <property type="project" value="UniProtKB-SubCell"/>
</dbReference>
<evidence type="ECO:0000256" key="2">
    <source>
        <dbReference type="ARBA" id="ARBA00022692"/>
    </source>
</evidence>
<dbReference type="Pfam" id="PF05105">
    <property type="entry name" value="Phage_holin_4_1"/>
    <property type="match status" value="1"/>
</dbReference>
<evidence type="ECO:0000256" key="4">
    <source>
        <dbReference type="ARBA" id="ARBA00023136"/>
    </source>
</evidence>
<keyword evidence="8" id="KW-1185">Reference proteome</keyword>
<evidence type="ECO:0000313" key="8">
    <source>
        <dbReference type="Proteomes" id="UP000640274"/>
    </source>
</evidence>
<evidence type="ECO:0000256" key="6">
    <source>
        <dbReference type="SAM" id="Phobius"/>
    </source>
</evidence>
<keyword evidence="3 6" id="KW-1133">Transmembrane helix</keyword>
<protein>
    <submittedName>
        <fullName evidence="7">Phage holin family protein</fullName>
    </submittedName>
</protein>
<dbReference type="Proteomes" id="UP000640274">
    <property type="component" value="Unassembled WGS sequence"/>
</dbReference>
<sequence>MISKIGQTVLTAAVGSSGKETAIGGAVAAIGTFLAVSLGGWDTALKILAYCMAFDYLTGVLGAIKTKKLNSDVMFWGGIRKGVVLAVVGLAVLLDQLIGNDSPVFRTIALYFYIGREGLSIIENLGVLNVLVPQVMKDRLHQLNGKGGGKGADV</sequence>
<evidence type="ECO:0000256" key="1">
    <source>
        <dbReference type="ARBA" id="ARBA00004141"/>
    </source>
</evidence>
<proteinExistence type="inferred from homology"/>
<keyword evidence="4 6" id="KW-0472">Membrane</keyword>
<comment type="similarity">
    <text evidence="5">Belongs to the bacteriophage holin family. Cp-1 holin subfamily.</text>
</comment>
<evidence type="ECO:0000313" key="7">
    <source>
        <dbReference type="EMBL" id="MBJ6360889.1"/>
    </source>
</evidence>
<feature type="transmembrane region" description="Helical" evidence="6">
    <location>
        <begin position="110"/>
        <end position="132"/>
    </location>
</feature>
<dbReference type="AlphaFoldDB" id="A0A934J3E3"/>
<dbReference type="RefSeq" id="WP_199018444.1">
    <property type="nucleotide sequence ID" value="NZ_JAELUP010000014.1"/>
</dbReference>
<evidence type="ECO:0000256" key="3">
    <source>
        <dbReference type="ARBA" id="ARBA00022989"/>
    </source>
</evidence>
<accession>A0A934J3E3</accession>
<keyword evidence="2 6" id="KW-0812">Transmembrane</keyword>
<comment type="subcellular location">
    <subcellularLocation>
        <location evidence="1">Membrane</location>
        <topology evidence="1">Multi-pass membrane protein</topology>
    </subcellularLocation>
</comment>